<dbReference type="EMBL" id="JALJOQ010000043">
    <property type="protein sequence ID" value="KAK9805428.1"/>
    <property type="molecule type" value="Genomic_DNA"/>
</dbReference>
<dbReference type="InterPro" id="IPR036514">
    <property type="entry name" value="SGNH_hydro_sf"/>
</dbReference>
<name>A0AAW1P5Y1_9CHLO</name>
<keyword evidence="3" id="KW-1185">Reference proteome</keyword>
<protein>
    <recommendedName>
        <fullName evidence="1">SGNH hydrolase-type esterase domain-containing protein</fullName>
    </recommendedName>
</protein>
<dbReference type="InterPro" id="IPR051532">
    <property type="entry name" value="Ester_Hydrolysis_Enzymes"/>
</dbReference>
<feature type="domain" description="SGNH hydrolase-type esterase" evidence="1">
    <location>
        <begin position="96"/>
        <end position="293"/>
    </location>
</feature>
<evidence type="ECO:0000313" key="2">
    <source>
        <dbReference type="EMBL" id="KAK9805428.1"/>
    </source>
</evidence>
<dbReference type="PANTHER" id="PTHR30383:SF32">
    <property type="entry name" value="SGNH-HYDROLASE"/>
    <property type="match status" value="1"/>
</dbReference>
<dbReference type="AlphaFoldDB" id="A0AAW1P5Y1"/>
<dbReference type="GO" id="GO:0004622">
    <property type="term" value="F:phosphatidylcholine lysophospholipase activity"/>
    <property type="evidence" value="ECO:0007669"/>
    <property type="project" value="TreeGrafter"/>
</dbReference>
<gene>
    <name evidence="2" type="ORF">WJX73_004800</name>
</gene>
<dbReference type="InterPro" id="IPR013830">
    <property type="entry name" value="SGNH_hydro"/>
</dbReference>
<dbReference type="SUPFAM" id="SSF52266">
    <property type="entry name" value="SGNH hydrolase"/>
    <property type="match status" value="1"/>
</dbReference>
<dbReference type="Gene3D" id="3.40.50.1110">
    <property type="entry name" value="SGNH hydrolase"/>
    <property type="match status" value="1"/>
</dbReference>
<accession>A0AAW1P5Y1</accession>
<sequence>MLGGTVLTSVKCKVLYKGSLIPLGLVAWALLTLRADGEPIGSGTLRPPFQELQPCKQVAGGARAFSHMDNPQWAAAHQAIVQQVQADKQRGVELVFYGDSITESWRGTGMGRKVPQWADIPKVFAKHYGNLRASVYAIGGDTVGNLLWRVRNGEGLQGLDPKAVWVLIGTNDLGLQPDLADAAAVAANISTGVSAVVNALLEQAPKTTVLLLELLPRGDPAAQPFPPYYAQPSVFTAAIDATNRCLQAYAALHERVDFVSCGHVFLQKLQGSGAEVLVKMPDGLHPNAEGMELLAQCLKPHLEEAGIDPSRQRLSSLVSRAAAFG</sequence>
<comment type="caution">
    <text evidence="2">The sequence shown here is derived from an EMBL/GenBank/DDBJ whole genome shotgun (WGS) entry which is preliminary data.</text>
</comment>
<organism evidence="2 3">
    <name type="scientific">Symbiochloris irregularis</name>
    <dbReference type="NCBI Taxonomy" id="706552"/>
    <lineage>
        <taxon>Eukaryota</taxon>
        <taxon>Viridiplantae</taxon>
        <taxon>Chlorophyta</taxon>
        <taxon>core chlorophytes</taxon>
        <taxon>Trebouxiophyceae</taxon>
        <taxon>Trebouxiales</taxon>
        <taxon>Trebouxiaceae</taxon>
        <taxon>Symbiochloris</taxon>
    </lineage>
</organism>
<reference evidence="2 3" key="1">
    <citation type="journal article" date="2024" name="Nat. Commun.">
        <title>Phylogenomics reveals the evolutionary origins of lichenization in chlorophyte algae.</title>
        <authorList>
            <person name="Puginier C."/>
            <person name="Libourel C."/>
            <person name="Otte J."/>
            <person name="Skaloud P."/>
            <person name="Haon M."/>
            <person name="Grisel S."/>
            <person name="Petersen M."/>
            <person name="Berrin J.G."/>
            <person name="Delaux P.M."/>
            <person name="Dal Grande F."/>
            <person name="Keller J."/>
        </authorList>
    </citation>
    <scope>NUCLEOTIDE SEQUENCE [LARGE SCALE GENOMIC DNA]</scope>
    <source>
        <strain evidence="2 3">SAG 2036</strain>
    </source>
</reference>
<dbReference type="PANTHER" id="PTHR30383">
    <property type="entry name" value="THIOESTERASE 1/PROTEASE 1/LYSOPHOSPHOLIPASE L1"/>
    <property type="match status" value="1"/>
</dbReference>
<dbReference type="Pfam" id="PF13472">
    <property type="entry name" value="Lipase_GDSL_2"/>
    <property type="match status" value="1"/>
</dbReference>
<evidence type="ECO:0000259" key="1">
    <source>
        <dbReference type="Pfam" id="PF13472"/>
    </source>
</evidence>
<dbReference type="Proteomes" id="UP001465755">
    <property type="component" value="Unassembled WGS sequence"/>
</dbReference>
<evidence type="ECO:0000313" key="3">
    <source>
        <dbReference type="Proteomes" id="UP001465755"/>
    </source>
</evidence>
<proteinExistence type="predicted"/>